<organism evidence="2">
    <name type="scientific">Verticillium alfalfae (strain VaMs.102 / ATCC MYA-4576 / FGSC 10136)</name>
    <name type="common">Verticillium wilt of alfalfa</name>
    <name type="synonym">Verticillium albo-atrum</name>
    <dbReference type="NCBI Taxonomy" id="526221"/>
    <lineage>
        <taxon>Eukaryota</taxon>
        <taxon>Fungi</taxon>
        <taxon>Dikarya</taxon>
        <taxon>Ascomycota</taxon>
        <taxon>Pezizomycotina</taxon>
        <taxon>Sordariomycetes</taxon>
        <taxon>Hypocreomycetidae</taxon>
        <taxon>Glomerellales</taxon>
        <taxon>Plectosphaerellaceae</taxon>
        <taxon>Verticillium</taxon>
    </lineage>
</organism>
<protein>
    <submittedName>
        <fullName evidence="1">Predicted protein</fullName>
    </submittedName>
</protein>
<dbReference type="EMBL" id="DS985227">
    <property type="protein sequence ID" value="EEY23025.1"/>
    <property type="molecule type" value="Genomic_DNA"/>
</dbReference>
<sequence length="101" mass="10999">MPHKVPRKSSHKASSHNELNLDAVSGYLIGVWCIDGAARMTQLIKGWDTGCEMVGSGSTEASSPRRLDSSVEVDHRGYHGIDSRRGWAHDGDCPAQDFGFT</sequence>
<dbReference type="AlphaFoldDB" id="C9SW60"/>
<dbReference type="HOGENOM" id="CLU_2293840_0_0_1"/>
<dbReference type="Proteomes" id="UP000008698">
    <property type="component" value="Unassembled WGS sequence"/>
</dbReference>
<proteinExistence type="predicted"/>
<dbReference type="RefSeq" id="XP_003000640.1">
    <property type="nucleotide sequence ID" value="XM_003000594.1"/>
</dbReference>
<accession>C9SW60</accession>
<evidence type="ECO:0000313" key="2">
    <source>
        <dbReference type="Proteomes" id="UP000008698"/>
    </source>
</evidence>
<keyword evidence="2" id="KW-1185">Reference proteome</keyword>
<reference evidence="2" key="1">
    <citation type="journal article" date="2011" name="PLoS Pathog.">
        <title>Comparative genomics yields insights into niche adaptation of plant vascular wilt pathogens.</title>
        <authorList>
            <person name="Klosterman S.J."/>
            <person name="Subbarao K.V."/>
            <person name="Kang S."/>
            <person name="Veronese P."/>
            <person name="Gold S.E."/>
            <person name="Thomma B.P.H.J."/>
            <person name="Chen Z."/>
            <person name="Henrissat B."/>
            <person name="Lee Y.-H."/>
            <person name="Park J."/>
            <person name="Garcia-Pedrajas M.D."/>
            <person name="Barbara D.J."/>
            <person name="Anchieta A."/>
            <person name="de Jonge R."/>
            <person name="Santhanam P."/>
            <person name="Maruthachalam K."/>
            <person name="Atallah Z."/>
            <person name="Amyotte S.G."/>
            <person name="Paz Z."/>
            <person name="Inderbitzin P."/>
            <person name="Hayes R.J."/>
            <person name="Heiman D.I."/>
            <person name="Young S."/>
            <person name="Zeng Q."/>
            <person name="Engels R."/>
            <person name="Galagan J."/>
            <person name="Cuomo C.A."/>
            <person name="Dobinson K.F."/>
            <person name="Ma L.-J."/>
        </authorList>
    </citation>
    <scope>NUCLEOTIDE SEQUENCE [LARGE SCALE GENOMIC DNA]</scope>
    <source>
        <strain evidence="2">VaMs.102 / ATCC MYA-4576 / FGSC 10136</strain>
    </source>
</reference>
<name>C9SW60_VERA1</name>
<gene>
    <name evidence="1" type="ORF">VDBG_09135</name>
</gene>
<evidence type="ECO:0000313" key="1">
    <source>
        <dbReference type="EMBL" id="EEY23025.1"/>
    </source>
</evidence>
<dbReference type="KEGG" id="val:VDBG_09135"/>
<dbReference type="GeneID" id="9528351"/>